<name>A0A0C3QRL1_9AGAM</name>
<evidence type="ECO:0000313" key="1">
    <source>
        <dbReference type="EMBL" id="KIO31371.1"/>
    </source>
</evidence>
<accession>A0A0C3QRL1</accession>
<dbReference type="OrthoDB" id="3223231at2759"/>
<keyword evidence="2" id="KW-1185">Reference proteome</keyword>
<protein>
    <submittedName>
        <fullName evidence="1">Uncharacterized protein</fullName>
    </submittedName>
</protein>
<sequence length="322" mass="35632">MANAEESSNTDIIFRGIDGNECEAFVVAIRDLAFAKDKDEDPNWMLRYATTRLRHKALRWHAKLEPSIRKDWDLFVQALFEEYCLVEEQDESGMPTPVWTSTTFSPAPSIITLPRNDRHLTTAEPAGSETAQFAPLGGELVPLPRVYDPPRPGYQIGRLLVAYTEGQPGPHYISTSKRATSDVREALIVTFIPSSKPHPIGCFNCDNQKLGVSLCAPDNSDLHPLTGGSSSDDPIFLYSSQWISDIWSIASDGTLSATLSELVRNSESRGSYIHSEYYSTTAVYVVISGASILFAKDYSTPHATYPKSGLPIVRARIVFEPL</sequence>
<proteinExistence type="predicted"/>
<dbReference type="Proteomes" id="UP000054248">
    <property type="component" value="Unassembled WGS sequence"/>
</dbReference>
<gene>
    <name evidence="1" type="ORF">M407DRAFT_19743</name>
</gene>
<dbReference type="HOGENOM" id="CLU_051902_0_0_1"/>
<dbReference type="EMBL" id="KN822964">
    <property type="protein sequence ID" value="KIO31371.1"/>
    <property type="molecule type" value="Genomic_DNA"/>
</dbReference>
<evidence type="ECO:0000313" key="2">
    <source>
        <dbReference type="Proteomes" id="UP000054248"/>
    </source>
</evidence>
<reference evidence="1 2" key="1">
    <citation type="submission" date="2014-04" db="EMBL/GenBank/DDBJ databases">
        <authorList>
            <consortium name="DOE Joint Genome Institute"/>
            <person name="Kuo A."/>
            <person name="Girlanda M."/>
            <person name="Perotto S."/>
            <person name="Kohler A."/>
            <person name="Nagy L.G."/>
            <person name="Floudas D."/>
            <person name="Copeland A."/>
            <person name="Barry K.W."/>
            <person name="Cichocki N."/>
            <person name="Veneault-Fourrey C."/>
            <person name="LaButti K."/>
            <person name="Lindquist E.A."/>
            <person name="Lipzen A."/>
            <person name="Lundell T."/>
            <person name="Morin E."/>
            <person name="Murat C."/>
            <person name="Sun H."/>
            <person name="Tunlid A."/>
            <person name="Henrissat B."/>
            <person name="Grigoriev I.V."/>
            <person name="Hibbett D.S."/>
            <person name="Martin F."/>
            <person name="Nordberg H.P."/>
            <person name="Cantor M.N."/>
            <person name="Hua S.X."/>
        </authorList>
    </citation>
    <scope>NUCLEOTIDE SEQUENCE [LARGE SCALE GENOMIC DNA]</scope>
    <source>
        <strain evidence="1 2">MUT 4182</strain>
    </source>
</reference>
<organism evidence="1 2">
    <name type="scientific">Tulasnella calospora MUT 4182</name>
    <dbReference type="NCBI Taxonomy" id="1051891"/>
    <lineage>
        <taxon>Eukaryota</taxon>
        <taxon>Fungi</taxon>
        <taxon>Dikarya</taxon>
        <taxon>Basidiomycota</taxon>
        <taxon>Agaricomycotina</taxon>
        <taxon>Agaricomycetes</taxon>
        <taxon>Cantharellales</taxon>
        <taxon>Tulasnellaceae</taxon>
        <taxon>Tulasnella</taxon>
    </lineage>
</organism>
<dbReference type="AlphaFoldDB" id="A0A0C3QRL1"/>
<reference evidence="2" key="2">
    <citation type="submission" date="2015-01" db="EMBL/GenBank/DDBJ databases">
        <title>Evolutionary Origins and Diversification of the Mycorrhizal Mutualists.</title>
        <authorList>
            <consortium name="DOE Joint Genome Institute"/>
            <consortium name="Mycorrhizal Genomics Consortium"/>
            <person name="Kohler A."/>
            <person name="Kuo A."/>
            <person name="Nagy L.G."/>
            <person name="Floudas D."/>
            <person name="Copeland A."/>
            <person name="Barry K.W."/>
            <person name="Cichocki N."/>
            <person name="Veneault-Fourrey C."/>
            <person name="LaButti K."/>
            <person name="Lindquist E.A."/>
            <person name="Lipzen A."/>
            <person name="Lundell T."/>
            <person name="Morin E."/>
            <person name="Murat C."/>
            <person name="Riley R."/>
            <person name="Ohm R."/>
            <person name="Sun H."/>
            <person name="Tunlid A."/>
            <person name="Henrissat B."/>
            <person name="Grigoriev I.V."/>
            <person name="Hibbett D.S."/>
            <person name="Martin F."/>
        </authorList>
    </citation>
    <scope>NUCLEOTIDE SEQUENCE [LARGE SCALE GENOMIC DNA]</scope>
    <source>
        <strain evidence="2">MUT 4182</strain>
    </source>
</reference>